<evidence type="ECO:0000313" key="2">
    <source>
        <dbReference type="EMBL" id="PVV00933.1"/>
    </source>
</evidence>
<dbReference type="Pfam" id="PF09791">
    <property type="entry name" value="Oxidored-like"/>
    <property type="match status" value="1"/>
</dbReference>
<proteinExistence type="predicted"/>
<evidence type="ECO:0000313" key="3">
    <source>
        <dbReference type="EMBL" id="PVV01452.1"/>
    </source>
</evidence>
<organism evidence="3 4">
    <name type="scientific">Smittium megazygosporum</name>
    <dbReference type="NCBI Taxonomy" id="133381"/>
    <lineage>
        <taxon>Eukaryota</taxon>
        <taxon>Fungi</taxon>
        <taxon>Fungi incertae sedis</taxon>
        <taxon>Zoopagomycota</taxon>
        <taxon>Kickxellomycotina</taxon>
        <taxon>Harpellomycetes</taxon>
        <taxon>Harpellales</taxon>
        <taxon>Legeriomycetaceae</taxon>
        <taxon>Smittium</taxon>
    </lineage>
</organism>
<dbReference type="PANTHER" id="PTHR21193">
    <property type="entry name" value="OXIDOREDUCTASE-LIKE DOMAIN-CONTAINING PROTEIN 1"/>
    <property type="match status" value="1"/>
</dbReference>
<comment type="caution">
    <text evidence="3">The sequence shown here is derived from an EMBL/GenBank/DDBJ whole genome shotgun (WGS) entry which is preliminary data.</text>
</comment>
<dbReference type="EMBL" id="MBFS01001064">
    <property type="protein sequence ID" value="PVV01452.1"/>
    <property type="molecule type" value="Genomic_DNA"/>
</dbReference>
<gene>
    <name evidence="3" type="ORF">BB560_004131</name>
    <name evidence="2" type="ORF">BB560_004665</name>
</gene>
<keyword evidence="4" id="KW-1185">Reference proteome</keyword>
<dbReference type="EMBL" id="MBFS01001499">
    <property type="protein sequence ID" value="PVV00933.1"/>
    <property type="molecule type" value="Genomic_DNA"/>
</dbReference>
<dbReference type="AlphaFoldDB" id="A0A2T9ZA57"/>
<accession>A0A2T9ZA57</accession>
<dbReference type="InterPro" id="IPR039251">
    <property type="entry name" value="OXLD1"/>
</dbReference>
<dbReference type="OrthoDB" id="10064411at2759"/>
<sequence>MMIRIKPLLKLYSVRGAQNPKSQIQNLHKIQAYSTVKPISETSGSLPLETDPNIVSPVQTIKSLENSTNPIEIKLKKQLRLLPPFPEQPTENMCCSSGCETCVWVIYEASLKDYSEKAEKLRTLLEKNSLPVPPTISKESIESHISKLELLKPIIEFQKFEKLLNSK</sequence>
<protein>
    <recommendedName>
        <fullName evidence="1">Oxidoreductase-like domain-containing protein</fullName>
    </recommendedName>
</protein>
<dbReference type="STRING" id="133381.A0A2T9ZA57"/>
<evidence type="ECO:0000313" key="4">
    <source>
        <dbReference type="Proteomes" id="UP000245609"/>
    </source>
</evidence>
<dbReference type="Proteomes" id="UP000245609">
    <property type="component" value="Unassembled WGS sequence"/>
</dbReference>
<evidence type="ECO:0000259" key="1">
    <source>
        <dbReference type="Pfam" id="PF09791"/>
    </source>
</evidence>
<dbReference type="InterPro" id="IPR019180">
    <property type="entry name" value="Oxidoreductase-like_N"/>
</dbReference>
<dbReference type="PANTHER" id="PTHR21193:SF3">
    <property type="entry name" value="OXIDOREDUCTASE-LIKE DOMAIN-CONTAINING PROTEIN 1"/>
    <property type="match status" value="1"/>
</dbReference>
<name>A0A2T9ZA57_9FUNG</name>
<feature type="domain" description="Oxidoreductase-like" evidence="1">
    <location>
        <begin position="82"/>
        <end position="122"/>
    </location>
</feature>
<reference evidence="3 4" key="1">
    <citation type="journal article" date="2018" name="MBio">
        <title>Comparative Genomics Reveals the Core Gene Toolbox for the Fungus-Insect Symbiosis.</title>
        <authorList>
            <person name="Wang Y."/>
            <person name="Stata M."/>
            <person name="Wang W."/>
            <person name="Stajich J.E."/>
            <person name="White M.M."/>
            <person name="Moncalvo J.M."/>
        </authorList>
    </citation>
    <scope>NUCLEOTIDE SEQUENCE [LARGE SCALE GENOMIC DNA]</scope>
    <source>
        <strain evidence="3 4">SC-DP-2</strain>
    </source>
</reference>